<evidence type="ECO:0000313" key="1">
    <source>
        <dbReference type="EMBL" id="ODQ57266.1"/>
    </source>
</evidence>
<dbReference type="PANTHER" id="PTHR41677:SF1">
    <property type="entry name" value="FE2OG DIOXYGENASE DOMAIN-CONTAINING PROTEIN"/>
    <property type="match status" value="1"/>
</dbReference>
<protein>
    <recommendedName>
        <fullName evidence="3">Fe2OG dioxygenase domain-containing protein</fullName>
    </recommendedName>
</protein>
<evidence type="ECO:0008006" key="3">
    <source>
        <dbReference type="Google" id="ProtNLM"/>
    </source>
</evidence>
<dbReference type="EMBL" id="KV454214">
    <property type="protein sequence ID" value="ODQ57266.1"/>
    <property type="molecule type" value="Genomic_DNA"/>
</dbReference>
<name>A0A1E3NVV7_WICAA</name>
<gene>
    <name evidence="1" type="ORF">WICANDRAFT_36311</name>
</gene>
<accession>A0A1E3NVV7</accession>
<dbReference type="STRING" id="683960.A0A1E3NVV7"/>
<dbReference type="RefSeq" id="XP_019036473.1">
    <property type="nucleotide sequence ID" value="XM_019182420.1"/>
</dbReference>
<evidence type="ECO:0000313" key="2">
    <source>
        <dbReference type="Proteomes" id="UP000094112"/>
    </source>
</evidence>
<sequence length="388" mass="44487">MAIAVLPTSLTPDVLHDNHSYDVPTDIYEDHVAPLLKELNKFGIDDPSSIQFDPSKHLLFTDDYYEKTKRLTLEELGVTETHQPPISKIGVSEAFPLFTDETIAIMRWEMFQKECFSKCGRIANHSNTGDVDMYLRGFAKEYAPFTFQAWTHPKVMEILSTMAGVELEHMFDYEIGHSNVSIRQPASKILDTSAKYENPDDIPAIVSWHYDSPQFVCVLMMSETDKMIGGETSLLTGDGTVAKVENPKKGWVNVLQGRILRHVAPKPKGDYTERITQVCSFRPRDPLLDNCVLTTIKPATLSGSRYNEFYKQWMNYRLDTLTQRINILKNKINTEIDKGELFNQIETINFIQDKIVEYAEHTWQEFEVVDDGIVQKPASFKVTQSRWD</sequence>
<keyword evidence="2" id="KW-1185">Reference proteome</keyword>
<reference evidence="1 2" key="1">
    <citation type="journal article" date="2016" name="Proc. Natl. Acad. Sci. U.S.A.">
        <title>Comparative genomics of biotechnologically important yeasts.</title>
        <authorList>
            <person name="Riley R."/>
            <person name="Haridas S."/>
            <person name="Wolfe K.H."/>
            <person name="Lopes M.R."/>
            <person name="Hittinger C.T."/>
            <person name="Goeker M."/>
            <person name="Salamov A.A."/>
            <person name="Wisecaver J.H."/>
            <person name="Long T.M."/>
            <person name="Calvey C.H."/>
            <person name="Aerts A.L."/>
            <person name="Barry K.W."/>
            <person name="Choi C."/>
            <person name="Clum A."/>
            <person name="Coughlan A.Y."/>
            <person name="Deshpande S."/>
            <person name="Douglass A.P."/>
            <person name="Hanson S.J."/>
            <person name="Klenk H.-P."/>
            <person name="LaButti K.M."/>
            <person name="Lapidus A."/>
            <person name="Lindquist E.A."/>
            <person name="Lipzen A.M."/>
            <person name="Meier-Kolthoff J.P."/>
            <person name="Ohm R.A."/>
            <person name="Otillar R.P."/>
            <person name="Pangilinan J.L."/>
            <person name="Peng Y."/>
            <person name="Rokas A."/>
            <person name="Rosa C.A."/>
            <person name="Scheuner C."/>
            <person name="Sibirny A.A."/>
            <person name="Slot J.C."/>
            <person name="Stielow J.B."/>
            <person name="Sun H."/>
            <person name="Kurtzman C.P."/>
            <person name="Blackwell M."/>
            <person name="Grigoriev I.V."/>
            <person name="Jeffries T.W."/>
        </authorList>
    </citation>
    <scope>NUCLEOTIDE SEQUENCE [LARGE SCALE GENOMIC DNA]</scope>
    <source>
        <strain evidence="2">ATCC 58044 / CBS 1984 / NCYC 433 / NRRL Y-366-8</strain>
    </source>
</reference>
<dbReference type="GeneID" id="30199666"/>
<dbReference type="PANTHER" id="PTHR41677">
    <property type="entry name" value="YALI0B19030P"/>
    <property type="match status" value="1"/>
</dbReference>
<dbReference type="Proteomes" id="UP000094112">
    <property type="component" value="Unassembled WGS sequence"/>
</dbReference>
<dbReference type="AlphaFoldDB" id="A0A1E3NVV7"/>
<proteinExistence type="predicted"/>
<dbReference type="OrthoDB" id="10256055at2759"/>
<organism evidence="1 2">
    <name type="scientific">Wickerhamomyces anomalus (strain ATCC 58044 / CBS 1984 / NCYC 433 / NRRL Y-366-8)</name>
    <name type="common">Yeast</name>
    <name type="synonym">Hansenula anomala</name>
    <dbReference type="NCBI Taxonomy" id="683960"/>
    <lineage>
        <taxon>Eukaryota</taxon>
        <taxon>Fungi</taxon>
        <taxon>Dikarya</taxon>
        <taxon>Ascomycota</taxon>
        <taxon>Saccharomycotina</taxon>
        <taxon>Saccharomycetes</taxon>
        <taxon>Phaffomycetales</taxon>
        <taxon>Wickerhamomycetaceae</taxon>
        <taxon>Wickerhamomyces</taxon>
    </lineage>
</organism>